<dbReference type="GO" id="GO:0005509">
    <property type="term" value="F:calcium ion binding"/>
    <property type="evidence" value="ECO:0007669"/>
    <property type="project" value="InterPro"/>
</dbReference>
<dbReference type="GO" id="GO:0005886">
    <property type="term" value="C:plasma membrane"/>
    <property type="evidence" value="ECO:0007669"/>
    <property type="project" value="UniProtKB-SubCell"/>
</dbReference>
<gene>
    <name evidence="4" type="ORF">FHS90_004120</name>
</gene>
<feature type="domain" description="Cadherin" evidence="3">
    <location>
        <begin position="1108"/>
        <end position="1209"/>
    </location>
</feature>
<dbReference type="Pfam" id="PF17963">
    <property type="entry name" value="Big_9"/>
    <property type="match status" value="1"/>
</dbReference>
<dbReference type="SMART" id="SM00112">
    <property type="entry name" value="CA"/>
    <property type="match status" value="7"/>
</dbReference>
<dbReference type="SMART" id="SM00089">
    <property type="entry name" value="PKD"/>
    <property type="match status" value="4"/>
</dbReference>
<dbReference type="CDD" id="cd11304">
    <property type="entry name" value="Cadherin_repeat"/>
    <property type="match status" value="2"/>
</dbReference>
<keyword evidence="5" id="KW-1185">Reference proteome</keyword>
<dbReference type="Gene3D" id="2.120.10.30">
    <property type="entry name" value="TolB, C-terminal domain"/>
    <property type="match status" value="1"/>
</dbReference>
<name>A0A839GV76_9BACT</name>
<comment type="caution">
    <text evidence="4">The sequence shown here is derived from an EMBL/GenBank/DDBJ whole genome shotgun (WGS) entry which is preliminary data.</text>
</comment>
<dbReference type="PANTHER" id="PTHR24026:SF126">
    <property type="entry name" value="PROTOCADHERIN FAT 4"/>
    <property type="match status" value="1"/>
</dbReference>
<dbReference type="PANTHER" id="PTHR24026">
    <property type="entry name" value="FAT ATYPICAL CADHERIN-RELATED"/>
    <property type="match status" value="1"/>
</dbReference>
<dbReference type="InterPro" id="IPR026341">
    <property type="entry name" value="T9SS_type_B"/>
</dbReference>
<protein>
    <submittedName>
        <fullName evidence="4">Gliding motility-associated-like protein</fullName>
    </submittedName>
</protein>
<dbReference type="NCBIfam" id="NF012211">
    <property type="entry name" value="tand_rpt_95"/>
    <property type="match status" value="3"/>
</dbReference>
<dbReference type="Proteomes" id="UP000563094">
    <property type="component" value="Unassembled WGS sequence"/>
</dbReference>
<dbReference type="InterPro" id="IPR015919">
    <property type="entry name" value="Cadherin-like_sf"/>
</dbReference>
<dbReference type="Pfam" id="PF13585">
    <property type="entry name" value="CHU_C"/>
    <property type="match status" value="1"/>
</dbReference>
<accession>A0A839GV76</accession>
<dbReference type="Gene3D" id="2.60.40.2700">
    <property type="match status" value="2"/>
</dbReference>
<proteinExistence type="predicted"/>
<keyword evidence="2" id="KW-1133">Transmembrane helix</keyword>
<dbReference type="PROSITE" id="PS50268">
    <property type="entry name" value="CADHERIN_2"/>
    <property type="match status" value="3"/>
</dbReference>
<organism evidence="4 5">
    <name type="scientific">Rufibacter quisquiliarum</name>
    <dbReference type="NCBI Taxonomy" id="1549639"/>
    <lineage>
        <taxon>Bacteria</taxon>
        <taxon>Pseudomonadati</taxon>
        <taxon>Bacteroidota</taxon>
        <taxon>Cytophagia</taxon>
        <taxon>Cytophagales</taxon>
        <taxon>Hymenobacteraceae</taxon>
        <taxon>Rufibacter</taxon>
    </lineage>
</organism>
<dbReference type="NCBIfam" id="TIGR04131">
    <property type="entry name" value="Bac_Flav_CTERM"/>
    <property type="match status" value="1"/>
</dbReference>
<dbReference type="SMART" id="SM00736">
    <property type="entry name" value="CADG"/>
    <property type="match status" value="3"/>
</dbReference>
<dbReference type="SUPFAM" id="SSF49313">
    <property type="entry name" value="Cadherin-like"/>
    <property type="match status" value="8"/>
</dbReference>
<evidence type="ECO:0000256" key="1">
    <source>
        <dbReference type="ARBA" id="ARBA00022692"/>
    </source>
</evidence>
<reference evidence="4 5" key="1">
    <citation type="submission" date="2020-08" db="EMBL/GenBank/DDBJ databases">
        <title>Genomic Encyclopedia of Type Strains, Phase IV (KMG-IV): sequencing the most valuable type-strain genomes for metagenomic binning, comparative biology and taxonomic classification.</title>
        <authorList>
            <person name="Goeker M."/>
        </authorList>
    </citation>
    <scope>NUCLEOTIDE SEQUENCE [LARGE SCALE GENOMIC DNA]</scope>
    <source>
        <strain evidence="4 5">DSM 29854</strain>
    </source>
</reference>
<dbReference type="SUPFAM" id="SSF101898">
    <property type="entry name" value="NHL repeat"/>
    <property type="match status" value="2"/>
</dbReference>
<keyword evidence="2" id="KW-0472">Membrane</keyword>
<dbReference type="InterPro" id="IPR006644">
    <property type="entry name" value="Cadg"/>
</dbReference>
<dbReference type="InterPro" id="IPR013783">
    <property type="entry name" value="Ig-like_fold"/>
</dbReference>
<dbReference type="Gene3D" id="2.60.40.3440">
    <property type="match status" value="1"/>
</dbReference>
<dbReference type="Gene3D" id="2.60.40.10">
    <property type="entry name" value="Immunoglobulins"/>
    <property type="match status" value="9"/>
</dbReference>
<keyword evidence="1" id="KW-0812">Transmembrane</keyword>
<dbReference type="RefSeq" id="WP_182514288.1">
    <property type="nucleotide sequence ID" value="NZ_JACJIQ010000021.1"/>
</dbReference>
<evidence type="ECO:0000313" key="4">
    <source>
        <dbReference type="EMBL" id="MBA9079385.1"/>
    </source>
</evidence>
<evidence type="ECO:0000259" key="3">
    <source>
        <dbReference type="PROSITE" id="PS50268"/>
    </source>
</evidence>
<dbReference type="EMBL" id="JACJIQ010000021">
    <property type="protein sequence ID" value="MBA9079385.1"/>
    <property type="molecule type" value="Genomic_DNA"/>
</dbReference>
<dbReference type="InterPro" id="IPR010221">
    <property type="entry name" value="VCBS_dom"/>
</dbReference>
<feature type="domain" description="Cadherin" evidence="3">
    <location>
        <begin position="1322"/>
        <end position="1399"/>
    </location>
</feature>
<dbReference type="Pfam" id="PF05345">
    <property type="entry name" value="He_PIG"/>
    <property type="match status" value="8"/>
</dbReference>
<evidence type="ECO:0000256" key="2">
    <source>
        <dbReference type="ARBA" id="ARBA00022989"/>
    </source>
</evidence>
<sequence length="1952" mass="205370">MQDKYYYAFPGLWAKGQRANVGRAGETGSLSVFFKLRLFGLLSFCLWGLLPLAHAQRMAPEWSQQVPGGNMVALKRDAAGNIYVTGQKYVTGSGYDFVTNKYNAAGQVLWSKTYTYPYYGSSTGYYGGYTSEGPDEPVAMAVDAAGNVYVVGKVTTGIYYYTWSDGDSSPSFSTSYGIVKYNSDGDQVWTRTFSGSGSSGPGSLPEDIAVDAAGNVYVTGTVTTNYRTESYRSGFPSRTRYRTLSDQIFTTVKYNAAGDFQWASSYNGTVDASDAAKAVTVDGSGNVYVAGTVAGGTNNNNLGLVKYNASGAQQWVKIYTNSTNADEVVEMEADGAGNLYLIGSTTGYTYDPSWGSNMLDPIKCDFLTLKYRMSDGAQLWARAYNGPGNNTDAARAVTVDAAGNVYVVGSSMNSNVHLATVKYNASGAQLWAKSNVFAASSTSSSSPDGANAVVVDGSGNVYVAGGSGAYFSGAKYNSAGAQQWSIYNNKGGGRFGAVALAVDAAGNPFMAGDDKVIKFSPNALPVAVNDAYAVDEDQTLTVTLADNHLLKNDTDADGNQLTAKVVTQPAKGTLTLNADGTFTYTPGANVNGTDSFNYRAHDGREDSQDAATVTITIHPVNDAPTWVLTTMPTVVDQDAGLQVVNNFASSIEDGDPDVTQNYSFVITSNSKPDLFKSIEVSRDGMLIFETVAGASGVATIGVKLKDDGGTARGGKDESEVKTYTITVQATNVAPTLANVPATVTIDEVKAYTFTATATDPDQPAQTLSFSLENAPAGATIEAATGKFAWTPTEAQGPGTFTFKVKVSDGIATAEQSVTITVREVNTAPALASVPATVSIEEMKLFTFTAVGTDVDLPKQNLLYSLLNSPSGAQINPTTGVFTWTPTEEQGPKVYSNITVRVSDGLVSADKTITITVTEVNLPPTLANVPATATIPELQAYSFTATATDADRPVQALTFSLVNAPAGAGINASTGAFTWTPTEAQGPGVYAFKVRVTDGLSAAEKDITVTVTEDNTLPVLANVPLSASIQEGAVYTFVASSTDVDEPVQPLTFSLVNGPAGAVIHPATGVFTWEPSETQGPNVFSFKVKVSDGLGAVEKEVSLTVSEVNEAPVLAAIPDKTAKENVLLSFTVSATDGDVPANTLSYALINAPLGATINAATGVFSWMPTEIQGPDVYVFTVRVLDNGSPAKYADQQVKVTVEEVNEAPVLSGVPATATIEELKAYTFTATATDKDIPNQKLTFSLLNAPAGATINATTGVFSWTPTEAQGAGSYTIKVRVTDGALADEATVTLQVTEVNVAPVLAAIQNQVTDEEKPLTFTASATDVDVPAQSLRFTLLNGPAGATINAQTGVFSWVPTEEQGPKVYSMTVQVSDTGTPALVDEQTFTITVNEVNKAPVLSSVPATATICEQQSYTFTAAAADADLPENTLRFTLVNAPAGASINATTGAFSWTPALNQGGAQYTVTIRVSDGVAQAEKQVNITVNKLPKISAQPQSKTVCVGGSHTFQVQTEGTSFVYRWQVDQGAGFVDLSDGGVYAGAKTAALTINGAVGSLNNYRYRVQVSGECVPGVTSQVATLRVVQPLQGGTISANQTVCYNAAPAALENTVAASGGDGTIQYTWESSLNNSTWTVISGAKGASYVPGALTKTTYFRRKASAADGCSTAQYSNVVQVEVQSEQKAGTLASVAPVCYGTPPAALQVSGELGNMPLYQWQSSADNVNWQDIAGARSASYAPGSLTASTYFRRRVTYGNGDCGALFTNAVWVVVYGQLQAGTISASQVVYYSDAPAKLMSDAPATGGSGTLAYQWESSKNGTSFSAIQGATGMTYQPDPLTQDAYFRRRVTDGACGSQVSNVVAIKVEVRKFEEQEIPNALFPNGSDRNKTWGISHMGLTEKVHVRVFDKSGRVLFSTEKPQQEWNGTYNGKPVPEDTYFYTVQLTNGKQLKGSIRVIY</sequence>
<dbReference type="InterPro" id="IPR002126">
    <property type="entry name" value="Cadherin-like_dom"/>
</dbReference>
<evidence type="ECO:0000313" key="5">
    <source>
        <dbReference type="Proteomes" id="UP000563094"/>
    </source>
</evidence>
<dbReference type="NCBIfam" id="TIGR01965">
    <property type="entry name" value="VCBS_repeat"/>
    <property type="match status" value="1"/>
</dbReference>
<dbReference type="InterPro" id="IPR022409">
    <property type="entry name" value="PKD/Chitinase_dom"/>
</dbReference>
<dbReference type="GO" id="GO:0007156">
    <property type="term" value="P:homophilic cell adhesion via plasma membrane adhesion molecules"/>
    <property type="evidence" value="ECO:0007669"/>
    <property type="project" value="InterPro"/>
</dbReference>
<feature type="domain" description="Cadherin" evidence="3">
    <location>
        <begin position="1229"/>
        <end position="1303"/>
    </location>
</feature>
<dbReference type="InterPro" id="IPR011042">
    <property type="entry name" value="6-blade_b-propeller_TolB-like"/>
</dbReference>